<dbReference type="EMBL" id="WUEZ01000047">
    <property type="protein sequence ID" value="NEI38109.1"/>
    <property type="molecule type" value="Genomic_DNA"/>
</dbReference>
<sequence length="66" mass="7641">MGLPIVKRQLLEGCCAAQPKWLRTATRRYHLKYRNQKPLERTQDWIKLGGKARPGVEKALILEQAL</sequence>
<proteinExistence type="predicted"/>
<accession>A0A6P0BE19</accession>
<gene>
    <name evidence="1" type="ORF">GR204_29855</name>
</gene>
<evidence type="ECO:0000313" key="2">
    <source>
        <dbReference type="Proteomes" id="UP000471560"/>
    </source>
</evidence>
<name>A0A6P0BE19_RHILE</name>
<dbReference type="AlphaFoldDB" id="A0A6P0BE19"/>
<comment type="caution">
    <text evidence="1">The sequence shown here is derived from an EMBL/GenBank/DDBJ whole genome shotgun (WGS) entry which is preliminary data.</text>
</comment>
<dbReference type="RefSeq" id="WP_164578798.1">
    <property type="nucleotide sequence ID" value="NZ_WUEZ01000047.1"/>
</dbReference>
<protein>
    <submittedName>
        <fullName evidence="1">Uncharacterized protein</fullName>
    </submittedName>
</protein>
<organism evidence="1 2">
    <name type="scientific">Rhizobium leguminosarum</name>
    <dbReference type="NCBI Taxonomy" id="384"/>
    <lineage>
        <taxon>Bacteria</taxon>
        <taxon>Pseudomonadati</taxon>
        <taxon>Pseudomonadota</taxon>
        <taxon>Alphaproteobacteria</taxon>
        <taxon>Hyphomicrobiales</taxon>
        <taxon>Rhizobiaceae</taxon>
        <taxon>Rhizobium/Agrobacterium group</taxon>
        <taxon>Rhizobium</taxon>
    </lineage>
</organism>
<reference evidence="1 2" key="1">
    <citation type="submission" date="2019-12" db="EMBL/GenBank/DDBJ databases">
        <title>Rhizobium genotypes associated with high levels of biological nitrogen fixation by grain legumes in a temperate-maritime cropping system.</title>
        <authorList>
            <person name="Maluk M."/>
            <person name="Francesc Ferrando Molina F."/>
            <person name="Lopez Del Egido L."/>
            <person name="Lafos M."/>
            <person name="Langarica-Fuentes A."/>
            <person name="Gebre Yohannes G."/>
            <person name="Young M.W."/>
            <person name="Martin P."/>
            <person name="Gantlett R."/>
            <person name="Kenicer G."/>
            <person name="Hawes C."/>
            <person name="Begg G.S."/>
            <person name="Quilliam R.S."/>
            <person name="Squire G.R."/>
            <person name="Poole P.S."/>
            <person name="Young P.W."/>
            <person name="Iannetta P.M."/>
            <person name="James E.K."/>
        </authorList>
    </citation>
    <scope>NUCLEOTIDE SEQUENCE [LARGE SCALE GENOMIC DNA]</scope>
    <source>
        <strain evidence="1 2">JHI1096</strain>
    </source>
</reference>
<evidence type="ECO:0000313" key="1">
    <source>
        <dbReference type="EMBL" id="NEI38109.1"/>
    </source>
</evidence>
<dbReference type="Proteomes" id="UP000471560">
    <property type="component" value="Unassembled WGS sequence"/>
</dbReference>